<organism evidence="1 2">
    <name type="scientific">Granulibacter bethesdensis</name>
    <dbReference type="NCBI Taxonomy" id="364410"/>
    <lineage>
        <taxon>Bacteria</taxon>
        <taxon>Pseudomonadati</taxon>
        <taxon>Pseudomonadota</taxon>
        <taxon>Alphaproteobacteria</taxon>
        <taxon>Acetobacterales</taxon>
        <taxon>Acetobacteraceae</taxon>
        <taxon>Granulibacter</taxon>
    </lineage>
</organism>
<proteinExistence type="predicted"/>
<reference evidence="2" key="1">
    <citation type="submission" date="2016-11" db="EMBL/GenBank/DDBJ databases">
        <title>Comparative genomic and phenotypic analysis of Granulibacter bethesdensis clinical isolates from patients with chronic granulomatous disease.</title>
        <authorList>
            <person name="Zarember K.A."/>
            <person name="Porcella S.F."/>
            <person name="Chu J."/>
            <person name="Ding L."/>
            <person name="Dahlstrom E."/>
            <person name="Barbian K."/>
            <person name="Martens C."/>
            <person name="Sykora L."/>
            <person name="Kramer S."/>
            <person name="Pettinato A.M."/>
            <person name="Hong H."/>
            <person name="Wald G."/>
            <person name="Berg L.J."/>
            <person name="Rogge L.S."/>
            <person name="Greenberg D.E."/>
            <person name="Falcone E.L."/>
            <person name="Neves J.F."/>
            <person name="Simoes M.J."/>
            <person name="Casal M."/>
            <person name="Rodriguez-Lopez F.C."/>
            <person name="Zelazny A."/>
            <person name="Gallin J.I."/>
            <person name="Holland S.M."/>
        </authorList>
    </citation>
    <scope>NUCLEOTIDE SEQUENCE [LARGE SCALE GENOMIC DNA]</scope>
    <source>
        <strain evidence="2">NIH9.1</strain>
    </source>
</reference>
<dbReference type="EMBL" id="CP018191">
    <property type="protein sequence ID" value="APH54306.1"/>
    <property type="molecule type" value="Genomic_DNA"/>
</dbReference>
<sequence>MVSGWISLENSGCITIRLPKLKPCQNNRKLATKQALPLFFHSPFHTG</sequence>
<gene>
    <name evidence="1" type="ORF">GbCGDNIH9_8214</name>
</gene>
<protein>
    <submittedName>
        <fullName evidence="1">Uncharacterized protein</fullName>
    </submittedName>
</protein>
<evidence type="ECO:0000313" key="1">
    <source>
        <dbReference type="EMBL" id="APH54306.1"/>
    </source>
</evidence>
<accession>A0AAC9P886</accession>
<dbReference type="AlphaFoldDB" id="A0AAC9P886"/>
<evidence type="ECO:0000313" key="2">
    <source>
        <dbReference type="Proteomes" id="UP000182373"/>
    </source>
</evidence>
<name>A0AAC9P886_9PROT</name>
<dbReference type="Proteomes" id="UP000182373">
    <property type="component" value="Chromosome"/>
</dbReference>